<accession>A0A1H9QWT8</accession>
<organism evidence="1 2">
    <name type="scientific">Isobaculum melis</name>
    <dbReference type="NCBI Taxonomy" id="142588"/>
    <lineage>
        <taxon>Bacteria</taxon>
        <taxon>Bacillati</taxon>
        <taxon>Bacillota</taxon>
        <taxon>Bacilli</taxon>
        <taxon>Lactobacillales</taxon>
        <taxon>Carnobacteriaceae</taxon>
        <taxon>Isobaculum</taxon>
    </lineage>
</organism>
<keyword evidence="2" id="KW-1185">Reference proteome</keyword>
<gene>
    <name evidence="1" type="ORF">SAMN04488559_102297</name>
</gene>
<reference evidence="1 2" key="1">
    <citation type="submission" date="2016-10" db="EMBL/GenBank/DDBJ databases">
        <authorList>
            <person name="de Groot N.N."/>
        </authorList>
    </citation>
    <scope>NUCLEOTIDE SEQUENCE [LARGE SCALE GENOMIC DNA]</scope>
    <source>
        <strain evidence="1 2">DSM 13760</strain>
    </source>
</reference>
<evidence type="ECO:0000313" key="1">
    <source>
        <dbReference type="EMBL" id="SER64173.1"/>
    </source>
</evidence>
<dbReference type="AlphaFoldDB" id="A0A1H9QWT8"/>
<dbReference type="EMBL" id="FOHA01000002">
    <property type="protein sequence ID" value="SER64173.1"/>
    <property type="molecule type" value="Genomic_DNA"/>
</dbReference>
<sequence length="127" mass="15118">MTREELLKKNGWSDKLRSYSVISKAMKAEPIDSVDFFKEYKHADEEFETSYYYAVTNSTLTNPKGKEDFRTINQLLFPNQQNLIIYRWNDDWSDYFDAGKEWWGTFYWTIYDPSTNRMTVIGASTTD</sequence>
<evidence type="ECO:0000313" key="2">
    <source>
        <dbReference type="Proteomes" id="UP000198948"/>
    </source>
</evidence>
<protein>
    <submittedName>
        <fullName evidence="1">Uncharacterized protein</fullName>
    </submittedName>
</protein>
<dbReference type="RefSeq" id="WP_177165661.1">
    <property type="nucleotide sequence ID" value="NZ_FOHA01000002.1"/>
</dbReference>
<proteinExistence type="predicted"/>
<name>A0A1H9QWT8_9LACT</name>
<dbReference type="Proteomes" id="UP000198948">
    <property type="component" value="Unassembled WGS sequence"/>
</dbReference>
<dbReference type="STRING" id="142588.SAMN04488559_102297"/>